<evidence type="ECO:0000256" key="1">
    <source>
        <dbReference type="SAM" id="MobiDB-lite"/>
    </source>
</evidence>
<sequence length="233" mass="23590">AGGRGGAVLPVRPPPLAVLRKPGRAPNGAGGVRFGIAGARRPALRRRLRAGGGLLPAGRRGDDGDGRLPVRPVGGRGAGRGGRDARRLGAVPGGAVRLGRDAGAAGRAAARAGAGRVAAGRLLVLALAPADPGGAVLARQPGAGPGGDALPGLCRRDLARDRPRHGGVRRHRRGPRAGAGRRGAAGPLGDLLPRRRPAARRVGGAVAARRFRQALPASAALLRWRGRRPRLQL</sequence>
<feature type="region of interest" description="Disordered" evidence="1">
    <location>
        <begin position="162"/>
        <end position="196"/>
    </location>
</feature>
<accession>A0A6J4JP18</accession>
<reference evidence="2" key="1">
    <citation type="submission" date="2020-02" db="EMBL/GenBank/DDBJ databases">
        <authorList>
            <person name="Meier V. D."/>
        </authorList>
    </citation>
    <scope>NUCLEOTIDE SEQUENCE</scope>
    <source>
        <strain evidence="2">AVDCRST_MAG04</strain>
    </source>
</reference>
<evidence type="ECO:0000313" key="2">
    <source>
        <dbReference type="EMBL" id="CAA9283691.1"/>
    </source>
</evidence>
<feature type="compositionally biased region" description="Basic residues" evidence="1">
    <location>
        <begin position="162"/>
        <end position="175"/>
    </location>
</feature>
<gene>
    <name evidence="2" type="ORF">AVDCRST_MAG04-3943</name>
</gene>
<feature type="compositionally biased region" description="Basic and acidic residues" evidence="1">
    <location>
        <begin position="59"/>
        <end position="68"/>
    </location>
</feature>
<dbReference type="AlphaFoldDB" id="A0A6J4JP18"/>
<name>A0A6J4JP18_9PROT</name>
<feature type="non-terminal residue" evidence="2">
    <location>
        <position position="233"/>
    </location>
</feature>
<protein>
    <submittedName>
        <fullName evidence="2">Uncharacterized protein</fullName>
    </submittedName>
</protein>
<organism evidence="2">
    <name type="scientific">uncultured Acetobacteraceae bacterium</name>
    <dbReference type="NCBI Taxonomy" id="169975"/>
    <lineage>
        <taxon>Bacteria</taxon>
        <taxon>Pseudomonadati</taxon>
        <taxon>Pseudomonadota</taxon>
        <taxon>Alphaproteobacteria</taxon>
        <taxon>Acetobacterales</taxon>
        <taxon>Acetobacteraceae</taxon>
        <taxon>environmental samples</taxon>
    </lineage>
</organism>
<feature type="region of interest" description="Disordered" evidence="1">
    <location>
        <begin position="52"/>
        <end position="88"/>
    </location>
</feature>
<proteinExistence type="predicted"/>
<feature type="compositionally biased region" description="Low complexity" evidence="1">
    <location>
        <begin position="176"/>
        <end position="191"/>
    </location>
</feature>
<dbReference type="EMBL" id="CADCTL010000296">
    <property type="protein sequence ID" value="CAA9283691.1"/>
    <property type="molecule type" value="Genomic_DNA"/>
</dbReference>
<feature type="non-terminal residue" evidence="2">
    <location>
        <position position="1"/>
    </location>
</feature>